<dbReference type="InterPro" id="IPR008326">
    <property type="entry name" value="PdhI-like"/>
</dbReference>
<evidence type="ECO:0008006" key="4">
    <source>
        <dbReference type="Google" id="ProtNLM"/>
    </source>
</evidence>
<evidence type="ECO:0000313" key="2">
    <source>
        <dbReference type="EMBL" id="PTL39167.1"/>
    </source>
</evidence>
<evidence type="ECO:0000256" key="1">
    <source>
        <dbReference type="ARBA" id="ARBA00006718"/>
    </source>
</evidence>
<name>A0A2T4U6Y3_9BACI</name>
<organism evidence="2 3">
    <name type="scientific">Alkalicoccus saliphilus</name>
    <dbReference type="NCBI Taxonomy" id="200989"/>
    <lineage>
        <taxon>Bacteria</taxon>
        <taxon>Bacillati</taxon>
        <taxon>Bacillota</taxon>
        <taxon>Bacilli</taxon>
        <taxon>Bacillales</taxon>
        <taxon>Bacillaceae</taxon>
        <taxon>Alkalicoccus</taxon>
    </lineage>
</organism>
<gene>
    <name evidence="2" type="ORF">C6Y45_07165</name>
</gene>
<proteinExistence type="inferred from homology"/>
<dbReference type="EMBL" id="PZJJ01000009">
    <property type="protein sequence ID" value="PTL39167.1"/>
    <property type="molecule type" value="Genomic_DNA"/>
</dbReference>
<comment type="similarity">
    <text evidence="1">Belongs to the HesB/IscA family.</text>
</comment>
<dbReference type="AlphaFoldDB" id="A0A2T4U6Y3"/>
<sequence length="101" mass="11443">MKLEITDEAVKWFKNEVDLDDGDTIKFFAQYGGDSTVQSGFSLAFEPYGSAITTGASTEKEGITFFIEEGDLWYFDGHDLKVAYDKDKQEITFNYGEPDKE</sequence>
<dbReference type="InterPro" id="IPR035903">
    <property type="entry name" value="HesB-like_dom_sf"/>
</dbReference>
<accession>A0A2T4U6Y3</accession>
<comment type="caution">
    <text evidence="2">The sequence shown here is derived from an EMBL/GenBank/DDBJ whole genome shotgun (WGS) entry which is preliminary data.</text>
</comment>
<keyword evidence="3" id="KW-1185">Reference proteome</keyword>
<dbReference type="Proteomes" id="UP000240509">
    <property type="component" value="Unassembled WGS sequence"/>
</dbReference>
<reference evidence="2 3" key="1">
    <citation type="submission" date="2018-03" db="EMBL/GenBank/DDBJ databases">
        <title>Alkalicoccus saliphilus sp. nov., isolated from a mineral pool.</title>
        <authorList>
            <person name="Zhao B."/>
        </authorList>
    </citation>
    <scope>NUCLEOTIDE SEQUENCE [LARGE SCALE GENOMIC DNA]</scope>
    <source>
        <strain evidence="2 3">6AG</strain>
    </source>
</reference>
<dbReference type="PIRSF" id="PIRSF034852">
    <property type="entry name" value="UCP034852"/>
    <property type="match status" value="1"/>
</dbReference>
<protein>
    <recommendedName>
        <fullName evidence="4">FeS cluster biogenesis domain-containing protein</fullName>
    </recommendedName>
</protein>
<dbReference type="RefSeq" id="WP_107584554.1">
    <property type="nucleotide sequence ID" value="NZ_PZJJ01000009.1"/>
</dbReference>
<dbReference type="OrthoDB" id="1645729at2"/>
<dbReference type="SUPFAM" id="SSF89360">
    <property type="entry name" value="HesB-like domain"/>
    <property type="match status" value="1"/>
</dbReference>
<evidence type="ECO:0000313" key="3">
    <source>
        <dbReference type="Proteomes" id="UP000240509"/>
    </source>
</evidence>